<name>A0A195CUL4_9HYME</name>
<evidence type="ECO:0000313" key="3">
    <source>
        <dbReference type="Proteomes" id="UP000078542"/>
    </source>
</evidence>
<organism evidence="2 3">
    <name type="scientific">Cyphomyrmex costatus</name>
    <dbReference type="NCBI Taxonomy" id="456900"/>
    <lineage>
        <taxon>Eukaryota</taxon>
        <taxon>Metazoa</taxon>
        <taxon>Ecdysozoa</taxon>
        <taxon>Arthropoda</taxon>
        <taxon>Hexapoda</taxon>
        <taxon>Insecta</taxon>
        <taxon>Pterygota</taxon>
        <taxon>Neoptera</taxon>
        <taxon>Endopterygota</taxon>
        <taxon>Hymenoptera</taxon>
        <taxon>Apocrita</taxon>
        <taxon>Aculeata</taxon>
        <taxon>Formicoidea</taxon>
        <taxon>Formicidae</taxon>
        <taxon>Myrmicinae</taxon>
        <taxon>Cyphomyrmex</taxon>
    </lineage>
</organism>
<dbReference type="STRING" id="456900.A0A195CUL4"/>
<feature type="region of interest" description="Disordered" evidence="1">
    <location>
        <begin position="1"/>
        <end position="48"/>
    </location>
</feature>
<protein>
    <submittedName>
        <fullName evidence="2">Uncharacterized protein</fullName>
    </submittedName>
</protein>
<proteinExistence type="predicted"/>
<evidence type="ECO:0000313" key="2">
    <source>
        <dbReference type="EMBL" id="KYN04371.1"/>
    </source>
</evidence>
<dbReference type="Proteomes" id="UP000078542">
    <property type="component" value="Unassembled WGS sequence"/>
</dbReference>
<accession>A0A195CUL4</accession>
<keyword evidence="3" id="KW-1185">Reference proteome</keyword>
<reference evidence="2 3" key="1">
    <citation type="submission" date="2016-03" db="EMBL/GenBank/DDBJ databases">
        <title>Cyphomyrmex costatus WGS genome.</title>
        <authorList>
            <person name="Nygaard S."/>
            <person name="Hu H."/>
            <person name="Boomsma J."/>
            <person name="Zhang G."/>
        </authorList>
    </citation>
    <scope>NUCLEOTIDE SEQUENCE [LARGE SCALE GENOMIC DNA]</scope>
    <source>
        <strain evidence="2">MS0001</strain>
        <tissue evidence="2">Whole body</tissue>
    </source>
</reference>
<evidence type="ECO:0000256" key="1">
    <source>
        <dbReference type="SAM" id="MobiDB-lite"/>
    </source>
</evidence>
<dbReference type="EMBL" id="KQ977279">
    <property type="protein sequence ID" value="KYN04371.1"/>
    <property type="molecule type" value="Genomic_DNA"/>
</dbReference>
<gene>
    <name evidence="2" type="ORF">ALC62_05137</name>
</gene>
<dbReference type="AlphaFoldDB" id="A0A195CUL4"/>
<sequence length="276" mass="30812">MVGSGLIKAAGVSGKSREDRKKRRDRARTRERERGGKGRESESGRANTVHSPLMPLKRWLLLWSIGTSTRLEFPPTSRQEGRFRAPRRAKPVREGFILSFMYESRHVGIRISNRGDFASLVRNLLGPIYGDSVMNLLIRQARDILVCAYHGNLENFVRIYLSPAAALLAEVKNVAFETFVAGEVHMYLLTILDVMNTIEWGEEGDNDSGNAAIRPTIKSLAATPAFARLELHRAVDSLVSRTVHAMHPIASGTMCYHPGRGTRAHTASPYGRLLYM</sequence>
<feature type="compositionally biased region" description="Basic and acidic residues" evidence="1">
    <location>
        <begin position="28"/>
        <end position="43"/>
    </location>
</feature>